<dbReference type="Gene3D" id="3.40.50.300">
    <property type="entry name" value="P-loop containing nucleotide triphosphate hydrolases"/>
    <property type="match status" value="1"/>
</dbReference>
<proteinExistence type="predicted"/>
<dbReference type="SUPFAM" id="SSF52540">
    <property type="entry name" value="P-loop containing nucleoside triphosphate hydrolases"/>
    <property type="match status" value="1"/>
</dbReference>
<dbReference type="PANTHER" id="PTHR33463:SF203">
    <property type="entry name" value="AAA+ ATPASE DOMAIN-CONTAINING PROTEIN"/>
    <property type="match status" value="1"/>
</dbReference>
<gene>
    <name evidence="3" type="ORF">RchiOBHm_Chr5g0079501</name>
</gene>
<dbReference type="Pfam" id="PF00931">
    <property type="entry name" value="NB-ARC"/>
    <property type="match status" value="1"/>
</dbReference>
<dbReference type="Proteomes" id="UP000238479">
    <property type="component" value="Chromosome 5"/>
</dbReference>
<keyword evidence="1" id="KW-0611">Plant defense</keyword>
<evidence type="ECO:0000259" key="2">
    <source>
        <dbReference type="Pfam" id="PF00931"/>
    </source>
</evidence>
<dbReference type="AlphaFoldDB" id="A0A2P6QMI7"/>
<dbReference type="GO" id="GO:0016787">
    <property type="term" value="F:hydrolase activity"/>
    <property type="evidence" value="ECO:0007669"/>
    <property type="project" value="UniProtKB-KW"/>
</dbReference>
<dbReference type="EMBL" id="PDCK01000043">
    <property type="protein sequence ID" value="PRQ35390.1"/>
    <property type="molecule type" value="Genomic_DNA"/>
</dbReference>
<comment type="caution">
    <text evidence="3">The sequence shown here is derived from an EMBL/GenBank/DDBJ whole genome shotgun (WGS) entry which is preliminary data.</text>
</comment>
<dbReference type="InterPro" id="IPR050905">
    <property type="entry name" value="Plant_NBS-LRR"/>
</dbReference>
<sequence length="192" mass="21520">MLNGGFEAFEATRQAMVELMKTLENDEFAAIGVYGMGGVGKTTLVKYLSAIALKKGLFDHVIMAVVSQTPNTRNIQGTLADGAGLEIEEESEIGRAGRLQKEILRRSKILIILVDIWNGLDLSSIGIPRYNELQICNSKVLFTTRRLYVCHSMESQANIHLSILSEEDAWNLFLKKTRKSFQKSTDFYEVAR</sequence>
<evidence type="ECO:0000313" key="4">
    <source>
        <dbReference type="Proteomes" id="UP000238479"/>
    </source>
</evidence>
<protein>
    <submittedName>
        <fullName evidence="3">Putative P-loop containing nucleoside triphosphate hydrolase</fullName>
    </submittedName>
</protein>
<reference evidence="3 4" key="1">
    <citation type="journal article" date="2018" name="Nat. Genet.">
        <title>The Rosa genome provides new insights in the design of modern roses.</title>
        <authorList>
            <person name="Bendahmane M."/>
        </authorList>
    </citation>
    <scope>NUCLEOTIDE SEQUENCE [LARGE SCALE GENOMIC DNA]</scope>
    <source>
        <strain evidence="4">cv. Old Blush</strain>
    </source>
</reference>
<organism evidence="3 4">
    <name type="scientific">Rosa chinensis</name>
    <name type="common">China rose</name>
    <dbReference type="NCBI Taxonomy" id="74649"/>
    <lineage>
        <taxon>Eukaryota</taxon>
        <taxon>Viridiplantae</taxon>
        <taxon>Streptophyta</taxon>
        <taxon>Embryophyta</taxon>
        <taxon>Tracheophyta</taxon>
        <taxon>Spermatophyta</taxon>
        <taxon>Magnoliopsida</taxon>
        <taxon>eudicotyledons</taxon>
        <taxon>Gunneridae</taxon>
        <taxon>Pentapetalae</taxon>
        <taxon>rosids</taxon>
        <taxon>fabids</taxon>
        <taxon>Rosales</taxon>
        <taxon>Rosaceae</taxon>
        <taxon>Rosoideae</taxon>
        <taxon>Rosoideae incertae sedis</taxon>
        <taxon>Rosa</taxon>
    </lineage>
</organism>
<dbReference type="PANTHER" id="PTHR33463">
    <property type="entry name" value="NB-ARC DOMAIN-CONTAINING PROTEIN-RELATED"/>
    <property type="match status" value="1"/>
</dbReference>
<keyword evidence="3" id="KW-0378">Hydrolase</keyword>
<dbReference type="STRING" id="74649.A0A2P6QMI7"/>
<evidence type="ECO:0000313" key="3">
    <source>
        <dbReference type="EMBL" id="PRQ35390.1"/>
    </source>
</evidence>
<dbReference type="PRINTS" id="PR00364">
    <property type="entry name" value="DISEASERSIST"/>
</dbReference>
<name>A0A2P6QMI7_ROSCH</name>
<keyword evidence="4" id="KW-1185">Reference proteome</keyword>
<dbReference type="Gramene" id="PRQ35390">
    <property type="protein sequence ID" value="PRQ35390"/>
    <property type="gene ID" value="RchiOBHm_Chr5g0079501"/>
</dbReference>
<dbReference type="InterPro" id="IPR002182">
    <property type="entry name" value="NB-ARC"/>
</dbReference>
<accession>A0A2P6QMI7</accession>
<dbReference type="InterPro" id="IPR027417">
    <property type="entry name" value="P-loop_NTPase"/>
</dbReference>
<evidence type="ECO:0000256" key="1">
    <source>
        <dbReference type="ARBA" id="ARBA00022821"/>
    </source>
</evidence>
<dbReference type="CDD" id="cd00882">
    <property type="entry name" value="Ras_like_GTPase"/>
    <property type="match status" value="1"/>
</dbReference>
<dbReference type="GO" id="GO:0043531">
    <property type="term" value="F:ADP binding"/>
    <property type="evidence" value="ECO:0007669"/>
    <property type="project" value="InterPro"/>
</dbReference>
<feature type="domain" description="NB-ARC" evidence="2">
    <location>
        <begin position="15"/>
        <end position="177"/>
    </location>
</feature>
<dbReference type="OMA" id="EVVIWIV"/>